<dbReference type="Proteomes" id="UP000540787">
    <property type="component" value="Unassembled WGS sequence"/>
</dbReference>
<evidence type="ECO:0000256" key="7">
    <source>
        <dbReference type="ARBA" id="ARBA00023077"/>
    </source>
</evidence>
<dbReference type="PANTHER" id="PTHR30069:SF29">
    <property type="entry name" value="HEMOGLOBIN AND HEMOGLOBIN-HAPTOGLOBIN-BINDING PROTEIN 1-RELATED"/>
    <property type="match status" value="1"/>
</dbReference>
<keyword evidence="17" id="KW-1185">Reference proteome</keyword>
<dbReference type="InterPro" id="IPR000531">
    <property type="entry name" value="Beta-barrel_TonB"/>
</dbReference>
<dbReference type="GO" id="GO:0015344">
    <property type="term" value="F:siderophore uptake transmembrane transporter activity"/>
    <property type="evidence" value="ECO:0007669"/>
    <property type="project" value="TreeGrafter"/>
</dbReference>
<dbReference type="EMBL" id="JACHBX010000004">
    <property type="protein sequence ID" value="MBB6135330.1"/>
    <property type="molecule type" value="Genomic_DNA"/>
</dbReference>
<feature type="domain" description="TonB-dependent receptor plug" evidence="15">
    <location>
        <begin position="68"/>
        <end position="180"/>
    </location>
</feature>
<evidence type="ECO:0000259" key="15">
    <source>
        <dbReference type="Pfam" id="PF07715"/>
    </source>
</evidence>
<evidence type="ECO:0000256" key="3">
    <source>
        <dbReference type="ARBA" id="ARBA00022448"/>
    </source>
</evidence>
<evidence type="ECO:0000256" key="1">
    <source>
        <dbReference type="ARBA" id="ARBA00004571"/>
    </source>
</evidence>
<keyword evidence="9 16" id="KW-0675">Receptor</keyword>
<comment type="similarity">
    <text evidence="2 11 12">Belongs to the TonB-dependent receptor family.</text>
</comment>
<dbReference type="GO" id="GO:0009279">
    <property type="term" value="C:cell outer membrane"/>
    <property type="evidence" value="ECO:0007669"/>
    <property type="project" value="UniProtKB-SubCell"/>
</dbReference>
<keyword evidence="4 11" id="KW-1134">Transmembrane beta strand</keyword>
<proteinExistence type="inferred from homology"/>
<feature type="chain" id="PRO_5031200080" evidence="13">
    <location>
        <begin position="34"/>
        <end position="660"/>
    </location>
</feature>
<evidence type="ECO:0000256" key="11">
    <source>
        <dbReference type="PROSITE-ProRule" id="PRU01360"/>
    </source>
</evidence>
<dbReference type="GO" id="GO:0044718">
    <property type="term" value="P:siderophore transmembrane transport"/>
    <property type="evidence" value="ECO:0007669"/>
    <property type="project" value="TreeGrafter"/>
</dbReference>
<evidence type="ECO:0000256" key="12">
    <source>
        <dbReference type="RuleBase" id="RU003357"/>
    </source>
</evidence>
<comment type="caution">
    <text evidence="16">The sequence shown here is derived from an EMBL/GenBank/DDBJ whole genome shotgun (WGS) entry which is preliminary data.</text>
</comment>
<dbReference type="Gene3D" id="2.170.130.10">
    <property type="entry name" value="TonB-dependent receptor, plug domain"/>
    <property type="match status" value="1"/>
</dbReference>
<evidence type="ECO:0000313" key="17">
    <source>
        <dbReference type="Proteomes" id="UP000540787"/>
    </source>
</evidence>
<evidence type="ECO:0000256" key="6">
    <source>
        <dbReference type="ARBA" id="ARBA00022729"/>
    </source>
</evidence>
<dbReference type="PROSITE" id="PS52016">
    <property type="entry name" value="TONB_DEPENDENT_REC_3"/>
    <property type="match status" value="1"/>
</dbReference>
<evidence type="ECO:0000256" key="8">
    <source>
        <dbReference type="ARBA" id="ARBA00023136"/>
    </source>
</evidence>
<evidence type="ECO:0000256" key="4">
    <source>
        <dbReference type="ARBA" id="ARBA00022452"/>
    </source>
</evidence>
<dbReference type="InterPro" id="IPR037066">
    <property type="entry name" value="Plug_dom_sf"/>
</dbReference>
<dbReference type="InterPro" id="IPR012910">
    <property type="entry name" value="Plug_dom"/>
</dbReference>
<accession>A0A7W9X2K0</accession>
<dbReference type="RefSeq" id="WP_229424816.1">
    <property type="nucleotide sequence ID" value="NZ_JACHBX010000004.1"/>
</dbReference>
<gene>
    <name evidence="16" type="ORF">HD842_003497</name>
</gene>
<keyword evidence="5 11" id="KW-0812">Transmembrane</keyword>
<dbReference type="InterPro" id="IPR039426">
    <property type="entry name" value="TonB-dep_rcpt-like"/>
</dbReference>
<dbReference type="SUPFAM" id="SSF56935">
    <property type="entry name" value="Porins"/>
    <property type="match status" value="1"/>
</dbReference>
<dbReference type="PANTHER" id="PTHR30069">
    <property type="entry name" value="TONB-DEPENDENT OUTER MEMBRANE RECEPTOR"/>
    <property type="match status" value="1"/>
</dbReference>
<reference evidence="16 17" key="1">
    <citation type="submission" date="2020-08" db="EMBL/GenBank/DDBJ databases">
        <title>The Agave Microbiome: Exploring the role of microbial communities in plant adaptations to desert environments.</title>
        <authorList>
            <person name="Partida-Martinez L.P."/>
        </authorList>
    </citation>
    <scope>NUCLEOTIDE SEQUENCE [LARGE SCALE GENOMIC DNA]</scope>
    <source>
        <strain evidence="16 17">AT3.2</strain>
    </source>
</reference>
<dbReference type="Pfam" id="PF00593">
    <property type="entry name" value="TonB_dep_Rec_b-barrel"/>
    <property type="match status" value="1"/>
</dbReference>
<evidence type="ECO:0000256" key="5">
    <source>
        <dbReference type="ARBA" id="ARBA00022692"/>
    </source>
</evidence>
<dbReference type="Pfam" id="PF07715">
    <property type="entry name" value="Plug"/>
    <property type="match status" value="1"/>
</dbReference>
<evidence type="ECO:0000256" key="9">
    <source>
        <dbReference type="ARBA" id="ARBA00023170"/>
    </source>
</evidence>
<keyword evidence="8 11" id="KW-0472">Membrane</keyword>
<comment type="subcellular location">
    <subcellularLocation>
        <location evidence="1 11">Cell outer membrane</location>
        <topology evidence="1 11">Multi-pass membrane protein</topology>
    </subcellularLocation>
</comment>
<feature type="domain" description="TonB-dependent receptor-like beta-barrel" evidence="14">
    <location>
        <begin position="207"/>
        <end position="632"/>
    </location>
</feature>
<keyword evidence="6 13" id="KW-0732">Signal</keyword>
<feature type="signal peptide" evidence="13">
    <location>
        <begin position="1"/>
        <end position="33"/>
    </location>
</feature>
<evidence type="ECO:0000256" key="2">
    <source>
        <dbReference type="ARBA" id="ARBA00009810"/>
    </source>
</evidence>
<keyword evidence="10 11" id="KW-0998">Cell outer membrane</keyword>
<dbReference type="AlphaFoldDB" id="A0A7W9X2K0"/>
<sequence length="660" mass="72103">MSAFIPCMPFAASLRVAAVWVALVCAAPVLALAHGQANPVDLADLADLSIEELANIQVTSVSKRPERLQDASAAVFVITADDIRSSGADSLPEVLRLAPNLHVARINGYAYSISARGMNSGPSVLSNKILVLIDGRSVYTPLFSGVFWDAQDVLLEDIARIEVVSGPGGVMWGLNAVSGVINISTRSAFDTQGGMVALHGASDGAAGAAFRQGGTSDGGVAWRAYGKVTRRSDSERIGDGRIDDGYRRALVGVRADWEQGDDAISVVGNVNRGRLDQPAPGELATPFGPSTFGRVRSDGANLLARWQRTLDAGASVSLQAYLDHTVRESPPLFAERLTTADVQFQHTLATQGRHNLMWGANYRSTRDRVTNSRWVAFLPARTLLRWGSLFVQDDIFLNDDWRLTLGGRVEYNHYTGIEWLPSARLSWRLSPQQALWASAARTVRSPARLDVDAWVPGQAPFILRGGPQVRSEVARVLELGYRAQPAAGLSYTVVLYHHDYDHLRGQQVDPTFSYVEFASLLKGRASGIETWGSWQALPRWRLSAGWTALHQRLALKPGGNDVIGVAAARRDPSHTLQLRSHYNIDDAREIDVTLRRTGEMPASRIASSTALDARFGWRLRPGVALSVYGENLNGGHAEFGSTTYWAEFERRVGVKVRWDY</sequence>
<evidence type="ECO:0000256" key="13">
    <source>
        <dbReference type="SAM" id="SignalP"/>
    </source>
</evidence>
<keyword evidence="3 11" id="KW-0813">Transport</keyword>
<name>A0A7W9X2K0_9BURK</name>
<protein>
    <submittedName>
        <fullName evidence="16">Iron complex outermembrane receptor protein</fullName>
    </submittedName>
</protein>
<keyword evidence="7 12" id="KW-0798">TonB box</keyword>
<evidence type="ECO:0000256" key="10">
    <source>
        <dbReference type="ARBA" id="ARBA00023237"/>
    </source>
</evidence>
<evidence type="ECO:0000259" key="14">
    <source>
        <dbReference type="Pfam" id="PF00593"/>
    </source>
</evidence>
<dbReference type="InterPro" id="IPR036942">
    <property type="entry name" value="Beta-barrel_TonB_sf"/>
</dbReference>
<evidence type="ECO:0000313" key="16">
    <source>
        <dbReference type="EMBL" id="MBB6135330.1"/>
    </source>
</evidence>
<organism evidence="16 17">
    <name type="scientific">Massilia aurea</name>
    <dbReference type="NCBI Taxonomy" id="373040"/>
    <lineage>
        <taxon>Bacteria</taxon>
        <taxon>Pseudomonadati</taxon>
        <taxon>Pseudomonadota</taxon>
        <taxon>Betaproteobacteria</taxon>
        <taxon>Burkholderiales</taxon>
        <taxon>Oxalobacteraceae</taxon>
        <taxon>Telluria group</taxon>
        <taxon>Massilia</taxon>
    </lineage>
</organism>
<dbReference type="Gene3D" id="2.40.170.20">
    <property type="entry name" value="TonB-dependent receptor, beta-barrel domain"/>
    <property type="match status" value="1"/>
</dbReference>